<dbReference type="CDD" id="cd06578">
    <property type="entry name" value="HemD"/>
    <property type="match status" value="1"/>
</dbReference>
<dbReference type="PANTHER" id="PTHR38042">
    <property type="entry name" value="UROPORPHYRINOGEN-III SYNTHASE, CHLOROPLASTIC"/>
    <property type="match status" value="1"/>
</dbReference>
<name>A0ABP3FSW0_9GAMM</name>
<dbReference type="InterPro" id="IPR036108">
    <property type="entry name" value="4pyrrol_syn_uPrphyn_synt_sf"/>
</dbReference>
<keyword evidence="12" id="KW-1185">Reference proteome</keyword>
<feature type="domain" description="Tetrapyrrole biosynthesis uroporphyrinogen III synthase" evidence="10">
    <location>
        <begin position="21"/>
        <end position="256"/>
    </location>
</feature>
<gene>
    <name evidence="11" type="ORF">GCM10009129_21580</name>
</gene>
<dbReference type="SUPFAM" id="SSF69618">
    <property type="entry name" value="HemD-like"/>
    <property type="match status" value="1"/>
</dbReference>
<evidence type="ECO:0000313" key="12">
    <source>
        <dbReference type="Proteomes" id="UP001501787"/>
    </source>
</evidence>
<dbReference type="InterPro" id="IPR039793">
    <property type="entry name" value="UROS/Hem4"/>
</dbReference>
<dbReference type="RefSeq" id="WP_201504576.1">
    <property type="nucleotide sequence ID" value="NZ_BAAAFR010000008.1"/>
</dbReference>
<comment type="pathway">
    <text evidence="1 9">Porphyrin-containing compound metabolism; protoporphyrin-IX biosynthesis; coproporphyrinogen-III from 5-aminolevulinate: step 3/4.</text>
</comment>
<dbReference type="EMBL" id="BAAAFR010000008">
    <property type="protein sequence ID" value="GAA0323440.1"/>
    <property type="molecule type" value="Genomic_DNA"/>
</dbReference>
<dbReference type="Gene3D" id="3.40.50.10090">
    <property type="match status" value="2"/>
</dbReference>
<evidence type="ECO:0000256" key="6">
    <source>
        <dbReference type="ARBA" id="ARBA00037589"/>
    </source>
</evidence>
<reference evidence="12" key="1">
    <citation type="journal article" date="2019" name="Int. J. Syst. Evol. Microbiol.">
        <title>The Global Catalogue of Microorganisms (GCM) 10K type strain sequencing project: providing services to taxonomists for standard genome sequencing and annotation.</title>
        <authorList>
            <consortium name="The Broad Institute Genomics Platform"/>
            <consortium name="The Broad Institute Genome Sequencing Center for Infectious Disease"/>
            <person name="Wu L."/>
            <person name="Ma J."/>
        </authorList>
    </citation>
    <scope>NUCLEOTIDE SEQUENCE [LARGE SCALE GENOMIC DNA]</scope>
    <source>
        <strain evidence="12">JCM 16343</strain>
    </source>
</reference>
<dbReference type="EC" id="4.2.1.75" evidence="3 9"/>
<dbReference type="InterPro" id="IPR003754">
    <property type="entry name" value="4pyrrol_synth_uPrphyn_synth"/>
</dbReference>
<keyword evidence="5 9" id="KW-0627">Porphyrin biosynthesis</keyword>
<evidence type="ECO:0000256" key="9">
    <source>
        <dbReference type="RuleBase" id="RU366031"/>
    </source>
</evidence>
<organism evidence="11 12">
    <name type="scientific">Psychrobacter aestuarii</name>
    <dbReference type="NCBI Taxonomy" id="556327"/>
    <lineage>
        <taxon>Bacteria</taxon>
        <taxon>Pseudomonadati</taxon>
        <taxon>Pseudomonadota</taxon>
        <taxon>Gammaproteobacteria</taxon>
        <taxon>Moraxellales</taxon>
        <taxon>Moraxellaceae</taxon>
        <taxon>Psychrobacter</taxon>
    </lineage>
</organism>
<evidence type="ECO:0000256" key="4">
    <source>
        <dbReference type="ARBA" id="ARBA00023239"/>
    </source>
</evidence>
<evidence type="ECO:0000256" key="8">
    <source>
        <dbReference type="ARBA" id="ARBA00048617"/>
    </source>
</evidence>
<comment type="function">
    <text evidence="6 9">Catalyzes cyclization of the linear tetrapyrrole, hydroxymethylbilane, to the macrocyclic uroporphyrinogen III.</text>
</comment>
<evidence type="ECO:0000259" key="10">
    <source>
        <dbReference type="Pfam" id="PF02602"/>
    </source>
</evidence>
<evidence type="ECO:0000256" key="1">
    <source>
        <dbReference type="ARBA" id="ARBA00004772"/>
    </source>
</evidence>
<proteinExistence type="inferred from homology"/>
<evidence type="ECO:0000256" key="3">
    <source>
        <dbReference type="ARBA" id="ARBA00013109"/>
    </source>
</evidence>
<evidence type="ECO:0000256" key="2">
    <source>
        <dbReference type="ARBA" id="ARBA00008133"/>
    </source>
</evidence>
<comment type="caution">
    <text evidence="11">The sequence shown here is derived from an EMBL/GenBank/DDBJ whole genome shotgun (WGS) entry which is preliminary data.</text>
</comment>
<comment type="similarity">
    <text evidence="2 9">Belongs to the uroporphyrinogen-III synthase family.</text>
</comment>
<comment type="catalytic activity">
    <reaction evidence="8 9">
        <text>hydroxymethylbilane = uroporphyrinogen III + H2O</text>
        <dbReference type="Rhea" id="RHEA:18965"/>
        <dbReference type="ChEBI" id="CHEBI:15377"/>
        <dbReference type="ChEBI" id="CHEBI:57308"/>
        <dbReference type="ChEBI" id="CHEBI:57845"/>
        <dbReference type="EC" id="4.2.1.75"/>
    </reaction>
</comment>
<accession>A0ABP3FSW0</accession>
<dbReference type="PANTHER" id="PTHR38042:SF1">
    <property type="entry name" value="UROPORPHYRINOGEN-III SYNTHASE, CHLOROPLASTIC"/>
    <property type="match status" value="1"/>
</dbReference>
<evidence type="ECO:0000256" key="5">
    <source>
        <dbReference type="ARBA" id="ARBA00023244"/>
    </source>
</evidence>
<sequence>MTAAISPPVLINTRPTARAASLSAYLRARAVEVAEIPMLTLTPCSITAEEHGYLAQWQAGVYQALVVISPTAAAYGLAALRERSAEAPCQAHVIAVGKRTYTVLQQADMLPTDTLTMPAISSNEGLIAMPEIAQLSAGARVLIWRGHGGRRLLVEHLHARGIQVDSIAWYARTMPTSAQAHYRAWQAQYVARHGSKAATRAPWVLISSGAAFEHWVHTLSHNVPTQTDAPVFGQRLTDFRYIVLGTRLTQLLTEQQLVCVTVEALDPPLIYDAMQQTTA</sequence>
<evidence type="ECO:0000256" key="7">
    <source>
        <dbReference type="ARBA" id="ARBA00040167"/>
    </source>
</evidence>
<evidence type="ECO:0000313" key="11">
    <source>
        <dbReference type="EMBL" id="GAA0323440.1"/>
    </source>
</evidence>
<protein>
    <recommendedName>
        <fullName evidence="7 9">Uroporphyrinogen-III synthase</fullName>
        <ecNumber evidence="3 9">4.2.1.75</ecNumber>
    </recommendedName>
</protein>
<dbReference type="Pfam" id="PF02602">
    <property type="entry name" value="HEM4"/>
    <property type="match status" value="1"/>
</dbReference>
<dbReference type="Proteomes" id="UP001501787">
    <property type="component" value="Unassembled WGS sequence"/>
</dbReference>
<keyword evidence="4 9" id="KW-0456">Lyase</keyword>